<reference evidence="3" key="1">
    <citation type="journal article" date="2019" name="Int. J. Syst. Evol. Microbiol.">
        <title>The Global Catalogue of Microorganisms (GCM) 10K type strain sequencing project: providing services to taxonomists for standard genome sequencing and annotation.</title>
        <authorList>
            <consortium name="The Broad Institute Genomics Platform"/>
            <consortium name="The Broad Institute Genome Sequencing Center for Infectious Disease"/>
            <person name="Wu L."/>
            <person name="Ma J."/>
        </authorList>
    </citation>
    <scope>NUCLEOTIDE SEQUENCE [LARGE SCALE GENOMIC DNA]</scope>
    <source>
        <strain evidence="3">JCM 11882</strain>
    </source>
</reference>
<proteinExistence type="predicted"/>
<evidence type="ECO:0000256" key="1">
    <source>
        <dbReference type="SAM" id="SignalP"/>
    </source>
</evidence>
<accession>A0ABV9PW69</accession>
<dbReference type="InterPro" id="IPR029058">
    <property type="entry name" value="AB_hydrolase_fold"/>
</dbReference>
<dbReference type="Pfam" id="PF00756">
    <property type="entry name" value="Esterase"/>
    <property type="match status" value="1"/>
</dbReference>
<dbReference type="EMBL" id="JBHSHP010000061">
    <property type="protein sequence ID" value="MFC4756554.1"/>
    <property type="molecule type" value="Genomic_DNA"/>
</dbReference>
<dbReference type="GO" id="GO:0016787">
    <property type="term" value="F:hydrolase activity"/>
    <property type="evidence" value="ECO:0007669"/>
    <property type="project" value="UniProtKB-KW"/>
</dbReference>
<dbReference type="PANTHER" id="PTHR48098">
    <property type="entry name" value="ENTEROCHELIN ESTERASE-RELATED"/>
    <property type="match status" value="1"/>
</dbReference>
<dbReference type="InterPro" id="IPR000801">
    <property type="entry name" value="Esterase-like"/>
</dbReference>
<keyword evidence="1" id="KW-0732">Signal</keyword>
<evidence type="ECO:0000313" key="3">
    <source>
        <dbReference type="Proteomes" id="UP001595836"/>
    </source>
</evidence>
<sequence>MSLGLRRLAAATAGALTLALTVGSITPAYAQLDGIDTSSLGLEEVELIGSVAGSLPLGSALGSLGALGSSDFPLDGAGSLQELKEPPRPRQDTITESKFVGIDKTVGEYEYWLVTSAAMQREVIVEVVPSQVTDRGPAPVLYMLDGVDSPEGNSGYRHQVHIDEMMQNENVHIVAPTGAYSAYWADWNAEDPTLGYNKWETFLTEELPGIVESQLAERGTPTNGNNAVGGVSMGGQAAMHLAATHPELYQGVMSVSGYYSTMDELGYQSIRGAIEGRGGELENMWGPRGSDRWKDHDTISHVQGLENTAVYFSAGSPRVGQADIEEYGTDYLKMTLGLLLESGVRSGTEEFERVLDREGIKHLADYADTGFHNWHTFVPKIKPGWDYIKSALY</sequence>
<comment type="caution">
    <text evidence="2">The sequence shown here is derived from an EMBL/GenBank/DDBJ whole genome shotgun (WGS) entry which is preliminary data.</text>
</comment>
<protein>
    <submittedName>
        <fullName evidence="2">Alpha/beta hydrolase family protein</fullName>
    </submittedName>
</protein>
<keyword evidence="2" id="KW-0378">Hydrolase</keyword>
<dbReference type="PANTHER" id="PTHR48098:SF1">
    <property type="entry name" value="DIACYLGLYCEROL ACYLTRANSFERASE_MYCOLYLTRANSFERASE AG85A"/>
    <property type="match status" value="1"/>
</dbReference>
<evidence type="ECO:0000313" key="2">
    <source>
        <dbReference type="EMBL" id="MFC4756554.1"/>
    </source>
</evidence>
<dbReference type="Proteomes" id="UP001595836">
    <property type="component" value="Unassembled WGS sequence"/>
</dbReference>
<gene>
    <name evidence="2" type="ORF">ACFO7U_17445</name>
</gene>
<dbReference type="RefSeq" id="WP_344996900.1">
    <property type="nucleotide sequence ID" value="NZ_BAABCD010000057.1"/>
</dbReference>
<feature type="signal peptide" evidence="1">
    <location>
        <begin position="1"/>
        <end position="30"/>
    </location>
</feature>
<organism evidence="2 3">
    <name type="scientific">Dietzia aurantiaca</name>
    <dbReference type="NCBI Taxonomy" id="983873"/>
    <lineage>
        <taxon>Bacteria</taxon>
        <taxon>Bacillati</taxon>
        <taxon>Actinomycetota</taxon>
        <taxon>Actinomycetes</taxon>
        <taxon>Mycobacteriales</taxon>
        <taxon>Dietziaceae</taxon>
        <taxon>Dietzia</taxon>
    </lineage>
</organism>
<dbReference type="SUPFAM" id="SSF53474">
    <property type="entry name" value="alpha/beta-Hydrolases"/>
    <property type="match status" value="1"/>
</dbReference>
<keyword evidence="3" id="KW-1185">Reference proteome</keyword>
<name>A0ABV9PW69_9ACTN</name>
<dbReference type="Gene3D" id="3.40.50.1820">
    <property type="entry name" value="alpha/beta hydrolase"/>
    <property type="match status" value="1"/>
</dbReference>
<feature type="chain" id="PRO_5047342789" evidence="1">
    <location>
        <begin position="31"/>
        <end position="393"/>
    </location>
</feature>
<dbReference type="InterPro" id="IPR050583">
    <property type="entry name" value="Mycobacterial_A85_antigen"/>
</dbReference>